<feature type="region of interest" description="Disordered" evidence="1">
    <location>
        <begin position="25"/>
        <end position="47"/>
    </location>
</feature>
<evidence type="ECO:0000256" key="1">
    <source>
        <dbReference type="SAM" id="MobiDB-lite"/>
    </source>
</evidence>
<keyword evidence="2" id="KW-0732">Signal</keyword>
<evidence type="ECO:0000313" key="4">
    <source>
        <dbReference type="Proteomes" id="UP001235133"/>
    </source>
</evidence>
<gene>
    <name evidence="3" type="ORF">Q9R08_03630</name>
</gene>
<keyword evidence="4" id="KW-1185">Reference proteome</keyword>
<evidence type="ECO:0000313" key="3">
    <source>
        <dbReference type="EMBL" id="MDQ7877060.1"/>
    </source>
</evidence>
<feature type="chain" id="PRO_5047139527" description="Lipoprotein" evidence="2">
    <location>
        <begin position="18"/>
        <end position="219"/>
    </location>
</feature>
<name>A0ABU0YXK9_9MICO</name>
<protein>
    <recommendedName>
        <fullName evidence="5">Lipoprotein</fullName>
    </recommendedName>
</protein>
<dbReference type="PROSITE" id="PS51257">
    <property type="entry name" value="PROKAR_LIPOPROTEIN"/>
    <property type="match status" value="1"/>
</dbReference>
<feature type="compositionally biased region" description="Low complexity" evidence="1">
    <location>
        <begin position="25"/>
        <end position="40"/>
    </location>
</feature>
<sequence>MLRRLSPLLVASALVLAGCATGVPAPSTTSSPIPAAQPSETPTPTPTPAGAISLGVEGMTFTDGGEPQSFSFDDPEPLLAFVEQLTGEPRVGEDFEDMWGHGEVWGTAYTWKEISVKVWKDGPASVAILAATVGGIPVRTTSGIAVGSTRDDVLTMGGWDEWDADGDGQADYLGVDGQEVEGVESLSRPGEPGREFILAGLNGDVVTELQSPSNDFSDI</sequence>
<accession>A0ABU0YXK9</accession>
<dbReference type="Proteomes" id="UP001235133">
    <property type="component" value="Unassembled WGS sequence"/>
</dbReference>
<evidence type="ECO:0008006" key="5">
    <source>
        <dbReference type="Google" id="ProtNLM"/>
    </source>
</evidence>
<dbReference type="EMBL" id="JAVFWO010000001">
    <property type="protein sequence ID" value="MDQ7877060.1"/>
    <property type="molecule type" value="Genomic_DNA"/>
</dbReference>
<proteinExistence type="predicted"/>
<feature type="signal peptide" evidence="2">
    <location>
        <begin position="1"/>
        <end position="17"/>
    </location>
</feature>
<evidence type="ECO:0000256" key="2">
    <source>
        <dbReference type="SAM" id="SignalP"/>
    </source>
</evidence>
<reference evidence="3 4" key="1">
    <citation type="submission" date="2023-08" db="EMBL/GenBank/DDBJ databases">
        <title>Microbacterium psychrotolerans sp. nov., a psychrotolerant bacterium isolated from soil in Heilongjiang Province, China.</title>
        <authorList>
            <person name="An P."/>
            <person name="Zhao D."/>
            <person name="Xiang H."/>
        </authorList>
    </citation>
    <scope>NUCLEOTIDE SEQUENCE [LARGE SCALE GENOMIC DNA]</scope>
    <source>
        <strain evidence="3 4">QXD-8</strain>
    </source>
</reference>
<comment type="caution">
    <text evidence="3">The sequence shown here is derived from an EMBL/GenBank/DDBJ whole genome shotgun (WGS) entry which is preliminary data.</text>
</comment>
<organism evidence="3 4">
    <name type="scientific">Microbacterium psychrotolerans</name>
    <dbReference type="NCBI Taxonomy" id="3068321"/>
    <lineage>
        <taxon>Bacteria</taxon>
        <taxon>Bacillati</taxon>
        <taxon>Actinomycetota</taxon>
        <taxon>Actinomycetes</taxon>
        <taxon>Micrococcales</taxon>
        <taxon>Microbacteriaceae</taxon>
        <taxon>Microbacterium</taxon>
    </lineage>
</organism>